<organism evidence="2 3">
    <name type="scientific">Microbispora corallina</name>
    <dbReference type="NCBI Taxonomy" id="83302"/>
    <lineage>
        <taxon>Bacteria</taxon>
        <taxon>Bacillati</taxon>
        <taxon>Actinomycetota</taxon>
        <taxon>Actinomycetes</taxon>
        <taxon>Streptosporangiales</taxon>
        <taxon>Streptosporangiaceae</taxon>
        <taxon>Microbispora</taxon>
    </lineage>
</organism>
<name>A0ABQ4FTM9_9ACTN</name>
<evidence type="ECO:0000313" key="3">
    <source>
        <dbReference type="Proteomes" id="UP000603904"/>
    </source>
</evidence>
<sequence length="114" mass="12804">MLEFDAHPRLADQVRHLAFDGLQRLLAAAQHGDRGEGDEAEESQGGQRDADGTVQKSLNHGAEDRSRDRARYREQSTAQCTGICQYALSDIEISYWLKIIHRLPIGMKGESLRL</sequence>
<evidence type="ECO:0000256" key="1">
    <source>
        <dbReference type="SAM" id="MobiDB-lite"/>
    </source>
</evidence>
<protein>
    <submittedName>
        <fullName evidence="2">Uncharacterized protein</fullName>
    </submittedName>
</protein>
<dbReference type="EMBL" id="BOOC01000003">
    <property type="protein sequence ID" value="GIH38187.1"/>
    <property type="molecule type" value="Genomic_DNA"/>
</dbReference>
<evidence type="ECO:0000313" key="2">
    <source>
        <dbReference type="EMBL" id="GIH38187.1"/>
    </source>
</evidence>
<feature type="region of interest" description="Disordered" evidence="1">
    <location>
        <begin position="29"/>
        <end position="74"/>
    </location>
</feature>
<gene>
    <name evidence="2" type="ORF">Mco01_11870</name>
</gene>
<proteinExistence type="predicted"/>
<keyword evidence="3" id="KW-1185">Reference proteome</keyword>
<feature type="compositionally biased region" description="Basic and acidic residues" evidence="1">
    <location>
        <begin position="61"/>
        <end position="74"/>
    </location>
</feature>
<dbReference type="Proteomes" id="UP000603904">
    <property type="component" value="Unassembled WGS sequence"/>
</dbReference>
<accession>A0ABQ4FTM9</accession>
<reference evidence="2 3" key="1">
    <citation type="submission" date="2021-01" db="EMBL/GenBank/DDBJ databases">
        <title>Whole genome shotgun sequence of Microbispora corallina NBRC 16416.</title>
        <authorList>
            <person name="Komaki H."/>
            <person name="Tamura T."/>
        </authorList>
    </citation>
    <scope>NUCLEOTIDE SEQUENCE [LARGE SCALE GENOMIC DNA]</scope>
    <source>
        <strain evidence="2 3">NBRC 16416</strain>
    </source>
</reference>
<comment type="caution">
    <text evidence="2">The sequence shown here is derived from an EMBL/GenBank/DDBJ whole genome shotgun (WGS) entry which is preliminary data.</text>
</comment>